<comment type="caution">
    <text evidence="4">The sequence shown here is derived from an EMBL/GenBank/DDBJ whole genome shotgun (WGS) entry which is preliminary data.</text>
</comment>
<evidence type="ECO:0000256" key="1">
    <source>
        <dbReference type="SAM" id="MobiDB-lite"/>
    </source>
</evidence>
<name>A0A4Y3WVL9_9PSEU</name>
<sequence>MRVDGRPTGGPAPTVEDPVRRTAVIVVALLIALLATTAPASAQPPPPPPNPSDGQLGASREAVLARAAELGRLSGIAAELDAQAAEARAALDQRREEAFQRLLEQRAAQDAADAATARVDAARVESAAAVSAIDVAQARLDAFATSTYQQTLDLGPLGLLTSAENPADLVERAELTALVAGEQLRALDALQRARIGRANAESTARAAEEDAQARRAEAERSSAAAEQAVASATAAADEQQARLQELDGRRAQVEVELAGLRTADQGLREQRGQYEAYQQRVAREAEEARRRAAQAAAADPPPTDAPRAGPGVAALGPQYTCRAGVPRWGPVKPWVSEAGQLLRCRFGIGSVGGVGPRPNVSDHPVGLALDFFVDRPTGDAMADCALRNRGVLAIKYVIFRQRINSGSGWRQMEDRGSLVANHMEHVHISFEDRPGGSLASVAC</sequence>
<feature type="signal peptide" evidence="2">
    <location>
        <begin position="1"/>
        <end position="42"/>
    </location>
</feature>
<dbReference type="EMBL" id="BJNG01000034">
    <property type="protein sequence ID" value="GEC21426.1"/>
    <property type="molecule type" value="Genomic_DNA"/>
</dbReference>
<dbReference type="AlphaFoldDB" id="A0A4Y3WVL9"/>
<accession>A0A4Y3WVL9</accession>
<feature type="region of interest" description="Disordered" evidence="1">
    <location>
        <begin position="39"/>
        <end position="58"/>
    </location>
</feature>
<feature type="compositionally biased region" description="Basic and acidic residues" evidence="1">
    <location>
        <begin position="206"/>
        <end position="220"/>
    </location>
</feature>
<dbReference type="Proteomes" id="UP000320338">
    <property type="component" value="Unassembled WGS sequence"/>
</dbReference>
<organism evidence="4 5">
    <name type="scientific">Pseudonocardia hydrocarbonoxydans</name>
    <dbReference type="NCBI Taxonomy" id="76726"/>
    <lineage>
        <taxon>Bacteria</taxon>
        <taxon>Bacillati</taxon>
        <taxon>Actinomycetota</taxon>
        <taxon>Actinomycetes</taxon>
        <taxon>Pseudonocardiales</taxon>
        <taxon>Pseudonocardiaceae</taxon>
        <taxon>Pseudonocardia</taxon>
    </lineage>
</organism>
<keyword evidence="5" id="KW-1185">Reference proteome</keyword>
<feature type="region of interest" description="Disordered" evidence="1">
    <location>
        <begin position="282"/>
        <end position="311"/>
    </location>
</feature>
<gene>
    <name evidence="4" type="ORF">PHY01_37090</name>
</gene>
<dbReference type="InterPro" id="IPR058593">
    <property type="entry name" value="ARB_07466-like_C"/>
</dbReference>
<evidence type="ECO:0000256" key="2">
    <source>
        <dbReference type="SAM" id="SignalP"/>
    </source>
</evidence>
<protein>
    <recommendedName>
        <fullName evidence="3">ARB-07466-like C-terminal domain-containing protein</fullName>
    </recommendedName>
</protein>
<proteinExistence type="predicted"/>
<feature type="chain" id="PRO_5021244293" description="ARB-07466-like C-terminal domain-containing protein" evidence="2">
    <location>
        <begin position="43"/>
        <end position="443"/>
    </location>
</feature>
<keyword evidence="2" id="KW-0732">Signal</keyword>
<feature type="compositionally biased region" description="Pro residues" evidence="1">
    <location>
        <begin position="42"/>
        <end position="51"/>
    </location>
</feature>
<evidence type="ECO:0000313" key="4">
    <source>
        <dbReference type="EMBL" id="GEC21426.1"/>
    </source>
</evidence>
<evidence type="ECO:0000313" key="5">
    <source>
        <dbReference type="Proteomes" id="UP000320338"/>
    </source>
</evidence>
<feature type="compositionally biased region" description="Low complexity" evidence="1">
    <location>
        <begin position="221"/>
        <end position="233"/>
    </location>
</feature>
<dbReference type="Pfam" id="PF26571">
    <property type="entry name" value="VldE"/>
    <property type="match status" value="1"/>
</dbReference>
<feature type="region of interest" description="Disordered" evidence="1">
    <location>
        <begin position="201"/>
        <end position="233"/>
    </location>
</feature>
<reference evidence="4 5" key="1">
    <citation type="submission" date="2019-06" db="EMBL/GenBank/DDBJ databases">
        <title>Whole genome shotgun sequence of Pseudonocardia hydrocarbonoxydans NBRC 14498.</title>
        <authorList>
            <person name="Hosoyama A."/>
            <person name="Uohara A."/>
            <person name="Ohji S."/>
            <person name="Ichikawa N."/>
        </authorList>
    </citation>
    <scope>NUCLEOTIDE SEQUENCE [LARGE SCALE GENOMIC DNA]</scope>
    <source>
        <strain evidence="4 5">NBRC 14498</strain>
    </source>
</reference>
<evidence type="ECO:0000259" key="3">
    <source>
        <dbReference type="Pfam" id="PF26571"/>
    </source>
</evidence>
<feature type="domain" description="ARB-07466-like C-terminal" evidence="3">
    <location>
        <begin position="330"/>
        <end position="423"/>
    </location>
</feature>